<accession>A0A8S1AGD6</accession>
<dbReference type="Pfam" id="PF00135">
    <property type="entry name" value="COesterase"/>
    <property type="match status" value="2"/>
</dbReference>
<evidence type="ECO:0000313" key="4">
    <source>
        <dbReference type="Proteomes" id="UP000494106"/>
    </source>
</evidence>
<dbReference type="EMBL" id="CADEBC010000528">
    <property type="protein sequence ID" value="CAB3246730.1"/>
    <property type="molecule type" value="Genomic_DNA"/>
</dbReference>
<dbReference type="AlphaFoldDB" id="A0A8S1AGD6"/>
<comment type="caution">
    <text evidence="3">The sequence shown here is derived from an EMBL/GenBank/DDBJ whole genome shotgun (WGS) entry which is preliminary data.</text>
</comment>
<dbReference type="SUPFAM" id="SSF53474">
    <property type="entry name" value="alpha/beta-Hydrolases"/>
    <property type="match status" value="2"/>
</dbReference>
<dbReference type="OrthoDB" id="19653at2759"/>
<dbReference type="Proteomes" id="UP000494106">
    <property type="component" value="Unassembled WGS sequence"/>
</dbReference>
<reference evidence="3 4" key="1">
    <citation type="submission" date="2020-04" db="EMBL/GenBank/DDBJ databases">
        <authorList>
            <person name="Wallbank WR R."/>
            <person name="Pardo Diaz C."/>
            <person name="Kozak K."/>
            <person name="Martin S."/>
            <person name="Jiggins C."/>
            <person name="Moest M."/>
            <person name="Warren A I."/>
            <person name="Byers J.R.P. K."/>
            <person name="Montejo-Kovacevich G."/>
            <person name="Yen C E."/>
        </authorList>
    </citation>
    <scope>NUCLEOTIDE SEQUENCE [LARGE SCALE GENOMIC DNA]</scope>
</reference>
<dbReference type="InterPro" id="IPR029058">
    <property type="entry name" value="AB_hydrolase_fold"/>
</dbReference>
<protein>
    <recommendedName>
        <fullName evidence="2">Carboxylesterase type B domain-containing protein</fullName>
    </recommendedName>
</protein>
<evidence type="ECO:0000259" key="2">
    <source>
        <dbReference type="Pfam" id="PF00135"/>
    </source>
</evidence>
<evidence type="ECO:0000256" key="1">
    <source>
        <dbReference type="ARBA" id="ARBA00023180"/>
    </source>
</evidence>
<feature type="domain" description="Carboxylesterase type B" evidence="2">
    <location>
        <begin position="3"/>
        <end position="72"/>
    </location>
</feature>
<keyword evidence="1" id="KW-0325">Glycoprotein</keyword>
<evidence type="ECO:0000313" key="3">
    <source>
        <dbReference type="EMBL" id="CAB3246730.1"/>
    </source>
</evidence>
<proteinExistence type="predicted"/>
<gene>
    <name evidence="3" type="ORF">APLA_LOCUS11000</name>
</gene>
<dbReference type="InterPro" id="IPR002018">
    <property type="entry name" value="CarbesteraseB"/>
</dbReference>
<organism evidence="3 4">
    <name type="scientific">Arctia plantaginis</name>
    <name type="common">Wood tiger moth</name>
    <name type="synonym">Phalaena plantaginis</name>
    <dbReference type="NCBI Taxonomy" id="874455"/>
    <lineage>
        <taxon>Eukaryota</taxon>
        <taxon>Metazoa</taxon>
        <taxon>Ecdysozoa</taxon>
        <taxon>Arthropoda</taxon>
        <taxon>Hexapoda</taxon>
        <taxon>Insecta</taxon>
        <taxon>Pterygota</taxon>
        <taxon>Neoptera</taxon>
        <taxon>Endopterygota</taxon>
        <taxon>Lepidoptera</taxon>
        <taxon>Glossata</taxon>
        <taxon>Ditrysia</taxon>
        <taxon>Noctuoidea</taxon>
        <taxon>Erebidae</taxon>
        <taxon>Arctiinae</taxon>
        <taxon>Arctia</taxon>
    </lineage>
</organism>
<sequence>MVRVNVSEGLLEGELVQNEYGGTFYSFKGIPYAQPPVGNLRFKAPKPPKPWAGVRDAKQFGSKCVQFDLITKKLFSFNLTLDQKVEVGKNIKKYYFNDKTDFLDSWEQLKKFYSMEMFVYGIVNFVRLCAKKDKAYLYKFTCKSERNVFVHILGLTEIIKDKPVTCHIDDIFYLFNAKLLPNKVDKNSETFQFMEKVIKLWTNFAKYGNPTPDESLGVKWANYTIEKQDYLDIGNEFVPGTAPDADEIKFWDAIFEECGYKLN</sequence>
<name>A0A8S1AGD6_ARCPL</name>
<feature type="domain" description="Carboxylesterase type B" evidence="2">
    <location>
        <begin position="80"/>
        <end position="251"/>
    </location>
</feature>
<dbReference type="Gene3D" id="3.40.50.1820">
    <property type="entry name" value="alpha/beta hydrolase"/>
    <property type="match status" value="2"/>
</dbReference>
<keyword evidence="4" id="KW-1185">Reference proteome</keyword>
<dbReference type="PANTHER" id="PTHR11559">
    <property type="entry name" value="CARBOXYLESTERASE"/>
    <property type="match status" value="1"/>
</dbReference>
<dbReference type="InterPro" id="IPR050309">
    <property type="entry name" value="Type-B_Carboxylest/Lipase"/>
</dbReference>